<dbReference type="SUPFAM" id="SSF47413">
    <property type="entry name" value="lambda repressor-like DNA-binding domains"/>
    <property type="match status" value="1"/>
</dbReference>
<dbReference type="Gene3D" id="1.10.260.40">
    <property type="entry name" value="lambda repressor-like DNA-binding domains"/>
    <property type="match status" value="1"/>
</dbReference>
<protein>
    <submittedName>
        <fullName evidence="1">Helix-turn-helix domain-containing protein</fullName>
    </submittedName>
</protein>
<comment type="caution">
    <text evidence="1">The sequence shown here is derived from an EMBL/GenBank/DDBJ whole genome shotgun (WGS) entry which is preliminary data.</text>
</comment>
<reference evidence="2" key="1">
    <citation type="journal article" date="2019" name="Int. J. Syst. Evol. Microbiol.">
        <title>The Global Catalogue of Microorganisms (GCM) 10K type strain sequencing project: providing services to taxonomists for standard genome sequencing and annotation.</title>
        <authorList>
            <consortium name="The Broad Institute Genomics Platform"/>
            <consortium name="The Broad Institute Genome Sequencing Center for Infectious Disease"/>
            <person name="Wu L."/>
            <person name="Ma J."/>
        </authorList>
    </citation>
    <scope>NUCLEOTIDE SEQUENCE [LARGE SCALE GENOMIC DNA]</scope>
    <source>
        <strain evidence="2">CCM 8893</strain>
    </source>
</reference>
<keyword evidence="2" id="KW-1185">Reference proteome</keyword>
<proteinExistence type="predicted"/>
<dbReference type="RefSeq" id="WP_125574758.1">
    <property type="nucleotide sequence ID" value="NZ_JBHSSO010000016.1"/>
</dbReference>
<organism evidence="1 2">
    <name type="scientific">Levilactobacillus angrenensis</name>
    <dbReference type="NCBI Taxonomy" id="2486020"/>
    <lineage>
        <taxon>Bacteria</taxon>
        <taxon>Bacillati</taxon>
        <taxon>Bacillota</taxon>
        <taxon>Bacilli</taxon>
        <taxon>Lactobacillales</taxon>
        <taxon>Lactobacillaceae</taxon>
        <taxon>Levilactobacillus</taxon>
    </lineage>
</organism>
<dbReference type="CDD" id="cd00093">
    <property type="entry name" value="HTH_XRE"/>
    <property type="match status" value="1"/>
</dbReference>
<sequence length="177" mass="20415">MAPNQLYLSFKISQIRQRRFADNYSRFTQELTTLTGKSVGRGTLIRWERGQSIPRLPFLIAIAELGATSLDNMLKPSYDLSTTDVPPELLTQLSSESLQDVPAKFFQIQNYPEKRSVTKFSRDIFNEFGYQISTTKLAYWINGEHRPNPLYLYPLAHMADISVDELLVHPYPLDLNR</sequence>
<dbReference type="Proteomes" id="UP001596258">
    <property type="component" value="Unassembled WGS sequence"/>
</dbReference>
<dbReference type="EMBL" id="JBHSSO010000016">
    <property type="protein sequence ID" value="MFC6289665.1"/>
    <property type="molecule type" value="Genomic_DNA"/>
</dbReference>
<gene>
    <name evidence="1" type="ORF">ACFP1M_05555</name>
</gene>
<name>A0ABW1U8C9_9LACO</name>
<dbReference type="InterPro" id="IPR001387">
    <property type="entry name" value="Cro/C1-type_HTH"/>
</dbReference>
<dbReference type="InterPro" id="IPR010982">
    <property type="entry name" value="Lambda_DNA-bd_dom_sf"/>
</dbReference>
<accession>A0ABW1U8C9</accession>
<evidence type="ECO:0000313" key="2">
    <source>
        <dbReference type="Proteomes" id="UP001596258"/>
    </source>
</evidence>
<evidence type="ECO:0000313" key="1">
    <source>
        <dbReference type="EMBL" id="MFC6289665.1"/>
    </source>
</evidence>